<dbReference type="Gene3D" id="1.10.287.130">
    <property type="match status" value="1"/>
</dbReference>
<dbReference type="InterPro" id="IPR036097">
    <property type="entry name" value="HisK_dim/P_sf"/>
</dbReference>
<dbReference type="STRING" id="1235591.CAK95_20755"/>
<dbReference type="PANTHER" id="PTHR43065">
    <property type="entry name" value="SENSOR HISTIDINE KINASE"/>
    <property type="match status" value="1"/>
</dbReference>
<dbReference type="Gene3D" id="3.30.565.10">
    <property type="entry name" value="Histidine kinase-like ATPase, C-terminal domain"/>
    <property type="match status" value="1"/>
</dbReference>
<dbReference type="Pfam" id="PF00512">
    <property type="entry name" value="HisKA"/>
    <property type="match status" value="1"/>
</dbReference>
<dbReference type="SUPFAM" id="SSF52172">
    <property type="entry name" value="CheY-like"/>
    <property type="match status" value="1"/>
</dbReference>
<accession>A0A1W6ZV69</accession>
<evidence type="ECO:0000313" key="4">
    <source>
        <dbReference type="EMBL" id="ARQ01252.1"/>
    </source>
</evidence>
<keyword evidence="5" id="KW-1185">Reference proteome</keyword>
<dbReference type="SMART" id="SM00387">
    <property type="entry name" value="HATPase_c"/>
    <property type="match status" value="1"/>
</dbReference>
<gene>
    <name evidence="4" type="ORF">CAK95_20755</name>
</gene>
<dbReference type="Gene3D" id="3.30.450.20">
    <property type="entry name" value="PAS domain"/>
    <property type="match status" value="2"/>
</dbReference>
<dbReference type="SMART" id="SM00448">
    <property type="entry name" value="REC"/>
    <property type="match status" value="1"/>
</dbReference>
<evidence type="ECO:0000256" key="1">
    <source>
        <dbReference type="ARBA" id="ARBA00000085"/>
    </source>
</evidence>
<proteinExistence type="predicted"/>
<dbReference type="CDD" id="cd12914">
    <property type="entry name" value="PDC1_DGC_like"/>
    <property type="match status" value="1"/>
</dbReference>
<reference evidence="4 5" key="1">
    <citation type="submission" date="2017-05" db="EMBL/GenBank/DDBJ databases">
        <title>Full genome sequence of Pseudorhodoplanes sinuspersici.</title>
        <authorList>
            <person name="Dastgheib S.M.M."/>
            <person name="Shavandi M."/>
            <person name="Tirandaz H."/>
        </authorList>
    </citation>
    <scope>NUCLEOTIDE SEQUENCE [LARGE SCALE GENOMIC DNA]</scope>
    <source>
        <strain evidence="4 5">RIPI110</strain>
    </source>
</reference>
<dbReference type="AlphaFoldDB" id="A0A1W6ZV69"/>
<dbReference type="OrthoDB" id="9796100at2"/>
<dbReference type="PROSITE" id="PS50110">
    <property type="entry name" value="RESPONSE_REGULATORY"/>
    <property type="match status" value="1"/>
</dbReference>
<protein>
    <recommendedName>
        <fullName evidence="2">histidine kinase</fullName>
        <ecNumber evidence="2">2.7.13.3</ecNumber>
    </recommendedName>
</protein>
<dbReference type="PANTHER" id="PTHR43065:SF49">
    <property type="entry name" value="HISTIDINE KINASE"/>
    <property type="match status" value="1"/>
</dbReference>
<organism evidence="4 5">
    <name type="scientific">Pseudorhodoplanes sinuspersici</name>
    <dbReference type="NCBI Taxonomy" id="1235591"/>
    <lineage>
        <taxon>Bacteria</taxon>
        <taxon>Pseudomonadati</taxon>
        <taxon>Pseudomonadota</taxon>
        <taxon>Alphaproteobacteria</taxon>
        <taxon>Hyphomicrobiales</taxon>
        <taxon>Pseudorhodoplanes</taxon>
    </lineage>
</organism>
<dbReference type="PROSITE" id="PS50109">
    <property type="entry name" value="HIS_KIN"/>
    <property type="match status" value="1"/>
</dbReference>
<dbReference type="Gene3D" id="3.40.50.2300">
    <property type="match status" value="1"/>
</dbReference>
<name>A0A1W6ZV69_9HYPH</name>
<dbReference type="Proteomes" id="UP000194137">
    <property type="component" value="Chromosome"/>
</dbReference>
<dbReference type="SUPFAM" id="SSF47384">
    <property type="entry name" value="Homodimeric domain of signal transducing histidine kinase"/>
    <property type="match status" value="1"/>
</dbReference>
<evidence type="ECO:0000256" key="3">
    <source>
        <dbReference type="ARBA" id="ARBA00022553"/>
    </source>
</evidence>
<comment type="catalytic activity">
    <reaction evidence="1">
        <text>ATP + protein L-histidine = ADP + protein N-phospho-L-histidine.</text>
        <dbReference type="EC" id="2.7.13.3"/>
    </reaction>
</comment>
<dbReference type="EC" id="2.7.13.3" evidence="2"/>
<dbReference type="InterPro" id="IPR005467">
    <property type="entry name" value="His_kinase_dom"/>
</dbReference>
<evidence type="ECO:0000256" key="2">
    <source>
        <dbReference type="ARBA" id="ARBA00012438"/>
    </source>
</evidence>
<dbReference type="InterPro" id="IPR003661">
    <property type="entry name" value="HisK_dim/P_dom"/>
</dbReference>
<keyword evidence="3" id="KW-0597">Phosphoprotein</keyword>
<dbReference type="InterPro" id="IPR036890">
    <property type="entry name" value="HATPase_C_sf"/>
</dbReference>
<dbReference type="CDD" id="cd12915">
    <property type="entry name" value="PDC2_DGC_like"/>
    <property type="match status" value="1"/>
</dbReference>
<dbReference type="GO" id="GO:0000155">
    <property type="term" value="F:phosphorelay sensor kinase activity"/>
    <property type="evidence" value="ECO:0007669"/>
    <property type="project" value="InterPro"/>
</dbReference>
<dbReference type="Pfam" id="PF00072">
    <property type="entry name" value="Response_reg"/>
    <property type="match status" value="1"/>
</dbReference>
<dbReference type="InterPro" id="IPR003594">
    <property type="entry name" value="HATPase_dom"/>
</dbReference>
<dbReference type="CDD" id="cd00082">
    <property type="entry name" value="HisKA"/>
    <property type="match status" value="1"/>
</dbReference>
<dbReference type="Pfam" id="PF02518">
    <property type="entry name" value="HATPase_c"/>
    <property type="match status" value="1"/>
</dbReference>
<dbReference type="SMART" id="SM00388">
    <property type="entry name" value="HisKA"/>
    <property type="match status" value="1"/>
</dbReference>
<dbReference type="PRINTS" id="PR00344">
    <property type="entry name" value="BCTRLSENSOR"/>
</dbReference>
<dbReference type="InterPro" id="IPR001789">
    <property type="entry name" value="Sig_transdc_resp-reg_receiver"/>
</dbReference>
<dbReference type="EMBL" id="CP021112">
    <property type="protein sequence ID" value="ARQ01252.1"/>
    <property type="molecule type" value="Genomic_DNA"/>
</dbReference>
<dbReference type="KEGG" id="psin:CAK95_20755"/>
<dbReference type="InterPro" id="IPR004358">
    <property type="entry name" value="Sig_transdc_His_kin-like_C"/>
</dbReference>
<dbReference type="RefSeq" id="WP_086089646.1">
    <property type="nucleotide sequence ID" value="NZ_CP021112.1"/>
</dbReference>
<sequence length="709" mass="78060">MDNSQFSAIRLLRLAMLAALVLPVILFLFLAVTNYRHTQYVADQRIERTANVLHEHGLKVFETVERAIAETNEIVRGMSDDDIRANEKQLHERLRAMVESLPQLKSLWIFGSDGRALVSSLAYPNPNVDFSDRDYFRAHIDKDAGLFFGRVLRPREPYPGGDFFSVSRRRPSDDGSFRGVVQISLRPEYFEQFYAKLQSAYPGGYAAMVREDGAVLARFPVLNQDVTIRSASPLGDSMRAHPSGGFVEQQSVVDQIDRRLSWQKLSDLPVFVLAGTETKAIRSEWLSSMAGYVLFGIPATAVLLGVMGMALERTRRLYVEQGRRVAAEGALRQAQRMEAIGQLTGGVAHDFNNILMIVKGNVHRLRRDLDDAKLIRKLDMIDTAAQRGETLTRQLLAFSRRQNLTPSVIDLAQRVREFRSLLAPSLRGDIEIRIDVPSTITAVRVDVSELELAVLNLAVNARDAMPNGGTIEIGVRPVTLRGEVAYDKLQGEFVALSVADTGSGIAPDVIARIFEPFFTTKEVGKGTGLGLSQVYGFAKQSGGTVTVWSRIGVGTTFTLYLPRSREVPQRSAPVRADDAATEEAGSVLVVEDNTEVADIATALLNELGYRVTRVGSALAALDLLRDGERFDLVFSDVVMPGGMNGVELAHAIRKDYPDLPVVLTTGYFNALDKPLPRGLPVLRKPYDIAELKKTLQTAMSRTGSAAATG</sequence>
<dbReference type="InterPro" id="IPR011006">
    <property type="entry name" value="CheY-like_superfamily"/>
</dbReference>
<dbReference type="SUPFAM" id="SSF55874">
    <property type="entry name" value="ATPase domain of HSP90 chaperone/DNA topoisomerase II/histidine kinase"/>
    <property type="match status" value="1"/>
</dbReference>
<evidence type="ECO:0000313" key="5">
    <source>
        <dbReference type="Proteomes" id="UP000194137"/>
    </source>
</evidence>